<name>A0AAD7EUR9_9AGAR</name>
<dbReference type="EMBL" id="JARIHO010000012">
    <property type="protein sequence ID" value="KAJ7352334.1"/>
    <property type="molecule type" value="Genomic_DNA"/>
</dbReference>
<keyword evidence="1" id="KW-1133">Transmembrane helix</keyword>
<proteinExistence type="predicted"/>
<keyword evidence="1" id="KW-0472">Membrane</keyword>
<accession>A0AAD7EUR9</accession>
<evidence type="ECO:0000313" key="3">
    <source>
        <dbReference type="Proteomes" id="UP001218218"/>
    </source>
</evidence>
<keyword evidence="1" id="KW-0812">Transmembrane</keyword>
<evidence type="ECO:0000313" key="2">
    <source>
        <dbReference type="EMBL" id="KAJ7352334.1"/>
    </source>
</evidence>
<evidence type="ECO:0000256" key="1">
    <source>
        <dbReference type="SAM" id="Phobius"/>
    </source>
</evidence>
<reference evidence="2" key="1">
    <citation type="submission" date="2023-03" db="EMBL/GenBank/DDBJ databases">
        <title>Massive genome expansion in bonnet fungi (Mycena s.s.) driven by repeated elements and novel gene families across ecological guilds.</title>
        <authorList>
            <consortium name="Lawrence Berkeley National Laboratory"/>
            <person name="Harder C.B."/>
            <person name="Miyauchi S."/>
            <person name="Viragh M."/>
            <person name="Kuo A."/>
            <person name="Thoen E."/>
            <person name="Andreopoulos B."/>
            <person name="Lu D."/>
            <person name="Skrede I."/>
            <person name="Drula E."/>
            <person name="Henrissat B."/>
            <person name="Morin E."/>
            <person name="Kohler A."/>
            <person name="Barry K."/>
            <person name="LaButti K."/>
            <person name="Morin E."/>
            <person name="Salamov A."/>
            <person name="Lipzen A."/>
            <person name="Mereny Z."/>
            <person name="Hegedus B."/>
            <person name="Baldrian P."/>
            <person name="Stursova M."/>
            <person name="Weitz H."/>
            <person name="Taylor A."/>
            <person name="Grigoriev I.V."/>
            <person name="Nagy L.G."/>
            <person name="Martin F."/>
            <person name="Kauserud H."/>
        </authorList>
    </citation>
    <scope>NUCLEOTIDE SEQUENCE</scope>
    <source>
        <strain evidence="2">CBHHK002</strain>
    </source>
</reference>
<dbReference type="AlphaFoldDB" id="A0AAD7EUR9"/>
<organism evidence="2 3">
    <name type="scientific">Mycena albidolilacea</name>
    <dbReference type="NCBI Taxonomy" id="1033008"/>
    <lineage>
        <taxon>Eukaryota</taxon>
        <taxon>Fungi</taxon>
        <taxon>Dikarya</taxon>
        <taxon>Basidiomycota</taxon>
        <taxon>Agaricomycotina</taxon>
        <taxon>Agaricomycetes</taxon>
        <taxon>Agaricomycetidae</taxon>
        <taxon>Agaricales</taxon>
        <taxon>Marasmiineae</taxon>
        <taxon>Mycenaceae</taxon>
        <taxon>Mycena</taxon>
    </lineage>
</organism>
<comment type="caution">
    <text evidence="2">The sequence shown here is derived from an EMBL/GenBank/DDBJ whole genome shotgun (WGS) entry which is preliminary data.</text>
</comment>
<protein>
    <submittedName>
        <fullName evidence="2">Uncharacterized protein</fullName>
    </submittedName>
</protein>
<keyword evidence="3" id="KW-1185">Reference proteome</keyword>
<feature type="transmembrane region" description="Helical" evidence="1">
    <location>
        <begin position="57"/>
        <end position="76"/>
    </location>
</feature>
<dbReference type="Proteomes" id="UP001218218">
    <property type="component" value="Unassembled WGS sequence"/>
</dbReference>
<sequence length="99" mass="10734">MSATSIKAGQLARQFLLSIPPPSFPLHPFRIPLSPSILSHAPFIPRSLLKSTLDLGLVYFLPSFLSISISTMAVLLQTVRLGVVFFTQSPSVLCMTGGY</sequence>
<gene>
    <name evidence="2" type="ORF">DFH08DRAFT_957132</name>
</gene>